<keyword evidence="3" id="KW-1185">Reference proteome</keyword>
<dbReference type="AlphaFoldDB" id="A0A9J6FEE6"/>
<comment type="caution">
    <text evidence="2">The sequence shown here is derived from an EMBL/GenBank/DDBJ whole genome shotgun (WGS) entry which is preliminary data.</text>
</comment>
<protein>
    <submittedName>
        <fullName evidence="2">Uncharacterized protein</fullName>
    </submittedName>
</protein>
<proteinExistence type="predicted"/>
<dbReference type="Proteomes" id="UP000821853">
    <property type="component" value="Chromosome 1"/>
</dbReference>
<accession>A0A9J6FEE6</accession>
<organism evidence="2 3">
    <name type="scientific">Haemaphysalis longicornis</name>
    <name type="common">Bush tick</name>
    <dbReference type="NCBI Taxonomy" id="44386"/>
    <lineage>
        <taxon>Eukaryota</taxon>
        <taxon>Metazoa</taxon>
        <taxon>Ecdysozoa</taxon>
        <taxon>Arthropoda</taxon>
        <taxon>Chelicerata</taxon>
        <taxon>Arachnida</taxon>
        <taxon>Acari</taxon>
        <taxon>Parasitiformes</taxon>
        <taxon>Ixodida</taxon>
        <taxon>Ixodoidea</taxon>
        <taxon>Ixodidae</taxon>
        <taxon>Haemaphysalinae</taxon>
        <taxon>Haemaphysalis</taxon>
    </lineage>
</organism>
<evidence type="ECO:0000313" key="2">
    <source>
        <dbReference type="EMBL" id="KAH9361301.1"/>
    </source>
</evidence>
<evidence type="ECO:0000313" key="3">
    <source>
        <dbReference type="Proteomes" id="UP000821853"/>
    </source>
</evidence>
<feature type="region of interest" description="Disordered" evidence="1">
    <location>
        <begin position="70"/>
        <end position="103"/>
    </location>
</feature>
<gene>
    <name evidence="2" type="ORF">HPB48_006863</name>
</gene>
<feature type="compositionally biased region" description="Polar residues" evidence="1">
    <location>
        <begin position="84"/>
        <end position="93"/>
    </location>
</feature>
<reference evidence="2 3" key="1">
    <citation type="journal article" date="2020" name="Cell">
        <title>Large-Scale Comparative Analyses of Tick Genomes Elucidate Their Genetic Diversity and Vector Capacities.</title>
        <authorList>
            <consortium name="Tick Genome and Microbiome Consortium (TIGMIC)"/>
            <person name="Jia N."/>
            <person name="Wang J."/>
            <person name="Shi W."/>
            <person name="Du L."/>
            <person name="Sun Y."/>
            <person name="Zhan W."/>
            <person name="Jiang J.F."/>
            <person name="Wang Q."/>
            <person name="Zhang B."/>
            <person name="Ji P."/>
            <person name="Bell-Sakyi L."/>
            <person name="Cui X.M."/>
            <person name="Yuan T.T."/>
            <person name="Jiang B.G."/>
            <person name="Yang W.F."/>
            <person name="Lam T.T."/>
            <person name="Chang Q.C."/>
            <person name="Ding S.J."/>
            <person name="Wang X.J."/>
            <person name="Zhu J.G."/>
            <person name="Ruan X.D."/>
            <person name="Zhao L."/>
            <person name="Wei J.T."/>
            <person name="Ye R.Z."/>
            <person name="Que T.C."/>
            <person name="Du C.H."/>
            <person name="Zhou Y.H."/>
            <person name="Cheng J.X."/>
            <person name="Dai P.F."/>
            <person name="Guo W.B."/>
            <person name="Han X.H."/>
            <person name="Huang E.J."/>
            <person name="Li L.F."/>
            <person name="Wei W."/>
            <person name="Gao Y.C."/>
            <person name="Liu J.Z."/>
            <person name="Shao H.Z."/>
            <person name="Wang X."/>
            <person name="Wang C.C."/>
            <person name="Yang T.C."/>
            <person name="Huo Q.B."/>
            <person name="Li W."/>
            <person name="Chen H.Y."/>
            <person name="Chen S.E."/>
            <person name="Zhou L.G."/>
            <person name="Ni X.B."/>
            <person name="Tian J.H."/>
            <person name="Sheng Y."/>
            <person name="Liu T."/>
            <person name="Pan Y.S."/>
            <person name="Xia L.Y."/>
            <person name="Li J."/>
            <person name="Zhao F."/>
            <person name="Cao W.C."/>
        </authorList>
    </citation>
    <scope>NUCLEOTIDE SEQUENCE [LARGE SCALE GENOMIC DNA]</scope>
    <source>
        <strain evidence="2">HaeL-2018</strain>
    </source>
</reference>
<sequence length="132" mass="14900">MGIPARHSSGPNGKRRAWMGEVPRLALAPAYKDYPLGLRAWQAAEESRFNDRAARVLVILMTSHARKDGGKLFPRVRDLPMGPQWSTQTTASSRRQRKKARVTSRDVLPMAVRAMQVRLLNSRPKTDQLNVL</sequence>
<dbReference type="VEuPathDB" id="VectorBase:HLOH_053600"/>
<name>A0A9J6FEE6_HAELO</name>
<evidence type="ECO:0000256" key="1">
    <source>
        <dbReference type="SAM" id="MobiDB-lite"/>
    </source>
</evidence>
<dbReference type="EMBL" id="JABSTR010000001">
    <property type="protein sequence ID" value="KAH9361301.1"/>
    <property type="molecule type" value="Genomic_DNA"/>
</dbReference>